<evidence type="ECO:0000256" key="1">
    <source>
        <dbReference type="SAM" id="SignalP"/>
    </source>
</evidence>
<keyword evidence="1" id="KW-0732">Signal</keyword>
<dbReference type="AlphaFoldDB" id="A0A9X0ZVU8"/>
<gene>
    <name evidence="2" type="ORF">J8641_09240</name>
</gene>
<dbReference type="Proteomes" id="UP000708805">
    <property type="component" value="Unassembled WGS sequence"/>
</dbReference>
<evidence type="ECO:0000313" key="2">
    <source>
        <dbReference type="EMBL" id="MBS9340977.1"/>
    </source>
</evidence>
<dbReference type="EMBL" id="JAGJWT010000008">
    <property type="protein sequence ID" value="MBS9340977.1"/>
    <property type="molecule type" value="Genomic_DNA"/>
</dbReference>
<feature type="chain" id="PRO_5040782334" evidence="1">
    <location>
        <begin position="24"/>
        <end position="265"/>
    </location>
</feature>
<evidence type="ECO:0000313" key="3">
    <source>
        <dbReference type="Proteomes" id="UP000708805"/>
    </source>
</evidence>
<comment type="caution">
    <text evidence="2">The sequence shown here is derived from an EMBL/GenBank/DDBJ whole genome shotgun (WGS) entry which is preliminary data.</text>
</comment>
<accession>A0A9X0ZVU8</accession>
<dbReference type="RefSeq" id="WP_214038144.1">
    <property type="nucleotide sequence ID" value="NZ_JAGJWT010000008.1"/>
</dbReference>
<dbReference type="PROSITE" id="PS51257">
    <property type="entry name" value="PROKAR_LIPOPROTEIN"/>
    <property type="match status" value="1"/>
</dbReference>
<keyword evidence="2" id="KW-0449">Lipoprotein</keyword>
<name>A0A9X0ZVU8_NEIEL</name>
<feature type="signal peptide" evidence="1">
    <location>
        <begin position="1"/>
        <end position="23"/>
    </location>
</feature>
<organism evidence="2 3">
    <name type="scientific">Neisseria elongata subsp. nitroreducens</name>
    <dbReference type="NCBI Taxonomy" id="90367"/>
    <lineage>
        <taxon>Bacteria</taxon>
        <taxon>Pseudomonadati</taxon>
        <taxon>Pseudomonadota</taxon>
        <taxon>Betaproteobacteria</taxon>
        <taxon>Neisseriales</taxon>
        <taxon>Neisseriaceae</taxon>
        <taxon>Neisseria</taxon>
    </lineage>
</organism>
<protein>
    <submittedName>
        <fullName evidence="2">Lipoprotein</fullName>
    </submittedName>
</protein>
<proteinExistence type="predicted"/>
<reference evidence="2" key="1">
    <citation type="submission" date="2021-04" db="EMBL/GenBank/DDBJ databases">
        <title>Genomic characterization of endocarditis-associated Neisseria elongata subsp. nitroreducens.</title>
        <authorList>
            <person name="Schorner M."/>
            <person name="Passarelli-Araujo H."/>
            <person name="Scheffer M."/>
            <person name="Barazzetti F."/>
            <person name="Martins J."/>
            <person name="Machado H."/>
            <person name="Palmeiro J."/>
            <person name="Bazzo M."/>
        </authorList>
    </citation>
    <scope>NUCLEOTIDE SEQUENCE</scope>
    <source>
        <strain evidence="2">Nel_M001</strain>
    </source>
</reference>
<sequence length="265" mass="29934">MMKRPFLPLLVLFLLAGCQQDTAVSQPTALSGAVSSPAVPCGKLGKPADIDDLLQQIRSELGSTCLFDLSAQQLETAWGIKVFDFRGLNREQIRELDIQANAFRKTENAFYILRLPPNPGHNTTGYPFTYTDEIHIEAGDKLMAEKGFGIGRDSTRQRFPTSFPPPDYIGTPMEINVELNPAFSEKLLMPSDFDWFAAHVWSNPDKKPELPHLMIFADMGGIPNEIVVYRQALSKSYPFYCDNLERCGGRYRQWYERYQGDKAAQ</sequence>